<dbReference type="eggNOG" id="COG1102">
    <property type="taxonomic scope" value="Bacteria"/>
</dbReference>
<keyword evidence="1" id="KW-0418">Kinase</keyword>
<gene>
    <name evidence="1" type="ordered locus">Desti_5142</name>
</gene>
<dbReference type="EMBL" id="CP003360">
    <property type="protein sequence ID" value="AFM27745.1"/>
    <property type="molecule type" value="Genomic_DNA"/>
</dbReference>
<evidence type="ECO:0000313" key="2">
    <source>
        <dbReference type="Proteomes" id="UP000006055"/>
    </source>
</evidence>
<proteinExistence type="predicted"/>
<dbReference type="PATRIC" id="fig|706587.4.peg.5820"/>
<dbReference type="Proteomes" id="UP000006055">
    <property type="component" value="Chromosome"/>
</dbReference>
<dbReference type="RefSeq" id="WP_014812847.1">
    <property type="nucleotide sequence ID" value="NC_018025.1"/>
</dbReference>
<dbReference type="GO" id="GO:0016301">
    <property type="term" value="F:kinase activity"/>
    <property type="evidence" value="ECO:0007669"/>
    <property type="project" value="UniProtKB-KW"/>
</dbReference>
<dbReference type="KEGG" id="dti:Desti_5142"/>
<name>I4CDV4_DESTA</name>
<dbReference type="Pfam" id="PF13189">
    <property type="entry name" value="Cytidylate_kin2"/>
    <property type="match status" value="1"/>
</dbReference>
<dbReference type="Gene3D" id="3.40.50.300">
    <property type="entry name" value="P-loop containing nucleotide triphosphate hydrolases"/>
    <property type="match status" value="1"/>
</dbReference>
<reference evidence="2" key="1">
    <citation type="submission" date="2012-06" db="EMBL/GenBank/DDBJ databases">
        <title>Complete sequence of chromosome of Desulfomonile tiedjei DSM 6799.</title>
        <authorList>
            <person name="Lucas S."/>
            <person name="Copeland A."/>
            <person name="Lapidus A."/>
            <person name="Glavina del Rio T."/>
            <person name="Dalin E."/>
            <person name="Tice H."/>
            <person name="Bruce D."/>
            <person name="Goodwin L."/>
            <person name="Pitluck S."/>
            <person name="Peters L."/>
            <person name="Ovchinnikova G."/>
            <person name="Zeytun A."/>
            <person name="Lu M."/>
            <person name="Kyrpides N."/>
            <person name="Mavromatis K."/>
            <person name="Ivanova N."/>
            <person name="Brettin T."/>
            <person name="Detter J.C."/>
            <person name="Han C."/>
            <person name="Larimer F."/>
            <person name="Land M."/>
            <person name="Hauser L."/>
            <person name="Markowitz V."/>
            <person name="Cheng J.-F."/>
            <person name="Hugenholtz P."/>
            <person name="Woyke T."/>
            <person name="Wu D."/>
            <person name="Spring S."/>
            <person name="Schroeder M."/>
            <person name="Brambilla E."/>
            <person name="Klenk H.-P."/>
            <person name="Eisen J.A."/>
        </authorList>
    </citation>
    <scope>NUCLEOTIDE SEQUENCE [LARGE SCALE GENOMIC DNA]</scope>
    <source>
        <strain evidence="2">ATCC 49306 / DSM 6799 / DCB-1</strain>
    </source>
</reference>
<evidence type="ECO:0000313" key="1">
    <source>
        <dbReference type="EMBL" id="AFM27745.1"/>
    </source>
</evidence>
<organism evidence="1 2">
    <name type="scientific">Desulfomonile tiedjei (strain ATCC 49306 / DSM 6799 / DCB-1)</name>
    <dbReference type="NCBI Taxonomy" id="706587"/>
    <lineage>
        <taxon>Bacteria</taxon>
        <taxon>Pseudomonadati</taxon>
        <taxon>Thermodesulfobacteriota</taxon>
        <taxon>Desulfomonilia</taxon>
        <taxon>Desulfomonilales</taxon>
        <taxon>Desulfomonilaceae</taxon>
        <taxon>Desulfomonile</taxon>
    </lineage>
</organism>
<protein>
    <submittedName>
        <fullName evidence="1">Cytidylate kinase</fullName>
    </submittedName>
</protein>
<dbReference type="HOGENOM" id="CLU_065155_0_1_7"/>
<sequence length="271" mass="30537">MSIIVISRGCYSRGSQIAMKVAQTLGYKCISREILLEASRTFDIPEIKLMKAIHDAPTILERFGHTKEKYLSYIRTALLKAAQTDDMVYHGIAGHFFLQGVPHVLKVRIIADFEDRVREEMRRESISEDEARTLLKKDDEERRKWALSIYGCDTADSSLYDIVLNIKTLTQDIAVETIVDMVSLPSFQTTPESQSLLGDLALAAQVESALIDEFPEIRVTAKNHIVFIHVKVSLSMMGDAFKQKHVIRRIEDIAQTIQGVKEVKVTLGSAV</sequence>
<dbReference type="OrthoDB" id="5416804at2"/>
<keyword evidence="1" id="KW-0808">Transferase</keyword>
<accession>I4CDV4</accession>
<keyword evidence="2" id="KW-1185">Reference proteome</keyword>
<dbReference type="InterPro" id="IPR027417">
    <property type="entry name" value="P-loop_NTPase"/>
</dbReference>
<dbReference type="AlphaFoldDB" id="I4CDV4"/>
<dbReference type="STRING" id="706587.Desti_5142"/>